<dbReference type="AlphaFoldDB" id="A0A9D2C6W4"/>
<proteinExistence type="predicted"/>
<evidence type="ECO:0000313" key="2">
    <source>
        <dbReference type="Proteomes" id="UP000824007"/>
    </source>
</evidence>
<comment type="caution">
    <text evidence="1">The sequence shown here is derived from an EMBL/GenBank/DDBJ whole genome shotgun (WGS) entry which is preliminary data.</text>
</comment>
<name>A0A9D2C6W4_9FIRM</name>
<reference evidence="1" key="2">
    <citation type="submission" date="2021-04" db="EMBL/GenBank/DDBJ databases">
        <authorList>
            <person name="Gilroy R."/>
        </authorList>
    </citation>
    <scope>NUCLEOTIDE SEQUENCE</scope>
    <source>
        <strain evidence="1">ChiSxjej3B15-24422</strain>
    </source>
</reference>
<accession>A0A9D2C6W4</accession>
<protein>
    <submittedName>
        <fullName evidence="1">Uncharacterized protein</fullName>
    </submittedName>
</protein>
<sequence>MARIRSFNLDRWSEPDEQRRVRHIGMADARETFEKLKKHLEATGLLPDEYFLFDGEYETQLKGELPNFDHALCVPNYGASEGIYLDISLVCRNEDGSRKFIPFATGKTLEESGDAFLRMHRIAGECSLLLNGRGIYFERSETPLFLTSEETDAVINALELEILSDISPEQARLLEGVMGKIDGQRLTPVCAVACHGVDDYSLWTADLPVAVVQEIARDGSKVHGRPEDLMAQMAPDTLRILFPYQEEGEISFSTIPERLDNLDAYTNWGGSERGSKEDILSELQKEMGLEQSEGVEQQMGGMQI</sequence>
<dbReference type="Proteomes" id="UP000824007">
    <property type="component" value="Unassembled WGS sequence"/>
</dbReference>
<organism evidence="1 2">
    <name type="scientific">Candidatus Eisenbergiella pullistercoris</name>
    <dbReference type="NCBI Taxonomy" id="2838555"/>
    <lineage>
        <taxon>Bacteria</taxon>
        <taxon>Bacillati</taxon>
        <taxon>Bacillota</taxon>
        <taxon>Clostridia</taxon>
        <taxon>Lachnospirales</taxon>
        <taxon>Lachnospiraceae</taxon>
        <taxon>Eisenbergiella</taxon>
    </lineage>
</organism>
<reference evidence="1" key="1">
    <citation type="journal article" date="2021" name="PeerJ">
        <title>Extensive microbial diversity within the chicken gut microbiome revealed by metagenomics and culture.</title>
        <authorList>
            <person name="Gilroy R."/>
            <person name="Ravi A."/>
            <person name="Getino M."/>
            <person name="Pursley I."/>
            <person name="Horton D.L."/>
            <person name="Alikhan N.F."/>
            <person name="Baker D."/>
            <person name="Gharbi K."/>
            <person name="Hall N."/>
            <person name="Watson M."/>
            <person name="Adriaenssens E.M."/>
            <person name="Foster-Nyarko E."/>
            <person name="Jarju S."/>
            <person name="Secka A."/>
            <person name="Antonio M."/>
            <person name="Oren A."/>
            <person name="Chaudhuri R.R."/>
            <person name="La Ragione R."/>
            <person name="Hildebrand F."/>
            <person name="Pallen M.J."/>
        </authorList>
    </citation>
    <scope>NUCLEOTIDE SEQUENCE</scope>
    <source>
        <strain evidence="1">ChiSxjej3B15-24422</strain>
    </source>
</reference>
<gene>
    <name evidence="1" type="ORF">H9831_06415</name>
</gene>
<evidence type="ECO:0000313" key="1">
    <source>
        <dbReference type="EMBL" id="HIY60294.1"/>
    </source>
</evidence>
<dbReference type="EMBL" id="DXDD01000082">
    <property type="protein sequence ID" value="HIY60294.1"/>
    <property type="molecule type" value="Genomic_DNA"/>
</dbReference>